<keyword evidence="3" id="KW-1185">Reference proteome</keyword>
<protein>
    <recommendedName>
        <fullName evidence="4">DUF4412 domain-containing protein</fullName>
    </recommendedName>
</protein>
<dbReference type="EMBL" id="CYHB01000005">
    <property type="protein sequence ID" value="CUA87321.1"/>
    <property type="molecule type" value="Genomic_DNA"/>
</dbReference>
<dbReference type="Proteomes" id="UP000182598">
    <property type="component" value="Unassembled WGS sequence"/>
</dbReference>
<evidence type="ECO:0000256" key="1">
    <source>
        <dbReference type="SAM" id="SignalP"/>
    </source>
</evidence>
<feature type="signal peptide" evidence="1">
    <location>
        <begin position="1"/>
        <end position="21"/>
    </location>
</feature>
<proteinExistence type="predicted"/>
<dbReference type="OrthoDB" id="6238784at2"/>
<dbReference type="RefSeq" id="WP_055439416.1">
    <property type="nucleotide sequence ID" value="NZ_CYHB01000005.1"/>
</dbReference>
<gene>
    <name evidence="2" type="ORF">Ga0061064_1762</name>
</gene>
<feature type="chain" id="PRO_5005504260" description="DUF4412 domain-containing protein" evidence="1">
    <location>
        <begin position="22"/>
        <end position="223"/>
    </location>
</feature>
<evidence type="ECO:0008006" key="4">
    <source>
        <dbReference type="Google" id="ProtNLM"/>
    </source>
</evidence>
<keyword evidence="1" id="KW-0732">Signal</keyword>
<reference evidence="3" key="1">
    <citation type="submission" date="2015-08" db="EMBL/GenBank/DDBJ databases">
        <authorList>
            <person name="Varghese N."/>
        </authorList>
    </citation>
    <scope>NUCLEOTIDE SEQUENCE [LARGE SCALE GENOMIC DNA]</scope>
    <source>
        <strain evidence="3">DSM 27808</strain>
    </source>
</reference>
<evidence type="ECO:0000313" key="2">
    <source>
        <dbReference type="EMBL" id="CUA87321.1"/>
    </source>
</evidence>
<name>A0A0K6H8J2_9GAMM</name>
<sequence length="223" mass="24678">MRYVNSLLLLLVLLMSFNALAATGGKVTMMDEGERVQLEFLGKELLRINDNSGQGYMVMRDEKLYTVMQEAGQTMVFDLSAMAAMVGGNMEEPSVWGDEVREILDISNTGNQETVAGIVGEVFTMRYVDSRGRTQNSTLVLTKNETVFAMTQTMLAMTKLLIQASNTNVDKSFTEMEQHILGKGYGVLKQGDDFQLTHITDEAPAASRFELPAKPMQIPGMGR</sequence>
<evidence type="ECO:0000313" key="3">
    <source>
        <dbReference type="Proteomes" id="UP000182598"/>
    </source>
</evidence>
<organism evidence="2 3">
    <name type="scientific">Pseudidiomarina woesei</name>
    <dbReference type="NCBI Taxonomy" id="1381080"/>
    <lineage>
        <taxon>Bacteria</taxon>
        <taxon>Pseudomonadati</taxon>
        <taxon>Pseudomonadota</taxon>
        <taxon>Gammaproteobacteria</taxon>
        <taxon>Alteromonadales</taxon>
        <taxon>Idiomarinaceae</taxon>
        <taxon>Pseudidiomarina</taxon>
    </lineage>
</organism>
<dbReference type="AlphaFoldDB" id="A0A0K6H8J2"/>
<accession>A0A0K6H8J2</accession>